<dbReference type="InterPro" id="IPR011545">
    <property type="entry name" value="DEAD/DEAH_box_helicase_dom"/>
</dbReference>
<keyword evidence="2 7" id="KW-0378">Hydrolase</keyword>
<dbReference type="RefSeq" id="WP_416206756.1">
    <property type="nucleotide sequence ID" value="NZ_JBBKTX010000019.1"/>
</dbReference>
<dbReference type="PANTHER" id="PTHR43519:SF1">
    <property type="entry name" value="ATP-DEPENDENT RNA HELICASE HRPB"/>
    <property type="match status" value="1"/>
</dbReference>
<dbReference type="Pfam" id="PF00270">
    <property type="entry name" value="DEAD"/>
    <property type="match status" value="1"/>
</dbReference>
<dbReference type="Gene3D" id="1.20.120.1080">
    <property type="match status" value="1"/>
</dbReference>
<dbReference type="InterPro" id="IPR027417">
    <property type="entry name" value="P-loop_NTPase"/>
</dbReference>
<evidence type="ECO:0000256" key="2">
    <source>
        <dbReference type="ARBA" id="ARBA00022801"/>
    </source>
</evidence>
<dbReference type="SMART" id="SM00487">
    <property type="entry name" value="DEXDc"/>
    <property type="match status" value="1"/>
</dbReference>
<dbReference type="CDD" id="cd18791">
    <property type="entry name" value="SF2_C_RHA"/>
    <property type="match status" value="1"/>
</dbReference>
<dbReference type="SUPFAM" id="SSF52540">
    <property type="entry name" value="P-loop containing nucleoside triphosphate hydrolases"/>
    <property type="match status" value="1"/>
</dbReference>
<dbReference type="EMBL" id="JBBKTX010000019">
    <property type="protein sequence ID" value="MFK4753754.1"/>
    <property type="molecule type" value="Genomic_DNA"/>
</dbReference>
<feature type="domain" description="Helicase C-terminal" evidence="6">
    <location>
        <begin position="200"/>
        <end position="383"/>
    </location>
</feature>
<dbReference type="GO" id="GO:0016787">
    <property type="term" value="F:hydrolase activity"/>
    <property type="evidence" value="ECO:0007669"/>
    <property type="project" value="UniProtKB-KW"/>
</dbReference>
<dbReference type="Proteomes" id="UP001620597">
    <property type="component" value="Unassembled WGS sequence"/>
</dbReference>
<name>A0ABW8NL98_9GAMM</name>
<dbReference type="Pfam" id="PF00271">
    <property type="entry name" value="Helicase_C"/>
    <property type="match status" value="1"/>
</dbReference>
<feature type="domain" description="Helicase ATP-binding" evidence="5">
    <location>
        <begin position="18"/>
        <end position="182"/>
    </location>
</feature>
<evidence type="ECO:0000256" key="1">
    <source>
        <dbReference type="ARBA" id="ARBA00022741"/>
    </source>
</evidence>
<dbReference type="InterPro" id="IPR007502">
    <property type="entry name" value="Helicase-assoc_dom"/>
</dbReference>
<dbReference type="EC" id="3.6.4.13" evidence="7"/>
<organism evidence="7 8">
    <name type="scientific">Oceanobacter antarcticus</name>
    <dbReference type="NCBI Taxonomy" id="3133425"/>
    <lineage>
        <taxon>Bacteria</taxon>
        <taxon>Pseudomonadati</taxon>
        <taxon>Pseudomonadota</taxon>
        <taxon>Gammaproteobacteria</taxon>
        <taxon>Oceanospirillales</taxon>
        <taxon>Oceanospirillaceae</taxon>
        <taxon>Oceanobacter</taxon>
    </lineage>
</organism>
<dbReference type="GO" id="GO:0003724">
    <property type="term" value="F:RNA helicase activity"/>
    <property type="evidence" value="ECO:0007669"/>
    <property type="project" value="UniProtKB-EC"/>
</dbReference>
<proteinExistence type="predicted"/>
<dbReference type="InterPro" id="IPR049614">
    <property type="entry name" value="HrpB_DEXH"/>
</dbReference>
<dbReference type="PROSITE" id="PS51192">
    <property type="entry name" value="HELICASE_ATP_BIND_1"/>
    <property type="match status" value="1"/>
</dbReference>
<dbReference type="SMART" id="SM00847">
    <property type="entry name" value="HA2"/>
    <property type="match status" value="1"/>
</dbReference>
<dbReference type="Gene3D" id="3.40.50.300">
    <property type="entry name" value="P-loop containing nucleotide triphosphate hydrolases"/>
    <property type="match status" value="2"/>
</dbReference>
<accession>A0ABW8NL98</accession>
<evidence type="ECO:0000256" key="3">
    <source>
        <dbReference type="ARBA" id="ARBA00022806"/>
    </source>
</evidence>
<dbReference type="Pfam" id="PF08482">
    <property type="entry name" value="HrpB_C"/>
    <property type="match status" value="1"/>
</dbReference>
<keyword evidence="4" id="KW-0067">ATP-binding</keyword>
<evidence type="ECO:0000313" key="7">
    <source>
        <dbReference type="EMBL" id="MFK4753754.1"/>
    </source>
</evidence>
<dbReference type="SMART" id="SM00490">
    <property type="entry name" value="HELICc"/>
    <property type="match status" value="1"/>
</dbReference>
<dbReference type="CDD" id="cd17990">
    <property type="entry name" value="DEXHc_HrpB"/>
    <property type="match status" value="1"/>
</dbReference>
<reference evidence="7 8" key="1">
    <citation type="submission" date="2024-03" db="EMBL/GenBank/DDBJ databases">
        <title>High-quality draft genome sequence of Oceanobacter sp. wDCs-4.</title>
        <authorList>
            <person name="Dong C."/>
        </authorList>
    </citation>
    <scope>NUCLEOTIDE SEQUENCE [LARGE SCALE GENOMIC DNA]</scope>
    <source>
        <strain evidence="8">wDCs-4</strain>
    </source>
</reference>
<dbReference type="PIRSF" id="PIRSF005496">
    <property type="entry name" value="ATP_hel_hrpB"/>
    <property type="match status" value="1"/>
</dbReference>
<dbReference type="PROSITE" id="PS51194">
    <property type="entry name" value="HELICASE_CTER"/>
    <property type="match status" value="1"/>
</dbReference>
<evidence type="ECO:0000259" key="5">
    <source>
        <dbReference type="PROSITE" id="PS51192"/>
    </source>
</evidence>
<dbReference type="InterPro" id="IPR010225">
    <property type="entry name" value="HrpB"/>
</dbReference>
<keyword evidence="8" id="KW-1185">Reference proteome</keyword>
<evidence type="ECO:0000313" key="8">
    <source>
        <dbReference type="Proteomes" id="UP001620597"/>
    </source>
</evidence>
<evidence type="ECO:0000256" key="4">
    <source>
        <dbReference type="ARBA" id="ARBA00022840"/>
    </source>
</evidence>
<comment type="caution">
    <text evidence="7">The sequence shown here is derived from an EMBL/GenBank/DDBJ whole genome shotgun (WGS) entry which is preliminary data.</text>
</comment>
<keyword evidence="3 7" id="KW-0347">Helicase</keyword>
<evidence type="ECO:0000259" key="6">
    <source>
        <dbReference type="PROSITE" id="PS51194"/>
    </source>
</evidence>
<dbReference type="PANTHER" id="PTHR43519">
    <property type="entry name" value="ATP-DEPENDENT RNA HELICASE HRPB"/>
    <property type="match status" value="1"/>
</dbReference>
<protein>
    <submittedName>
        <fullName evidence="7">ATP-dependent helicase HrpB</fullName>
        <ecNumber evidence="7">3.6.4.13</ecNumber>
    </submittedName>
</protein>
<dbReference type="InterPro" id="IPR014001">
    <property type="entry name" value="Helicase_ATP-bd"/>
</dbReference>
<dbReference type="InterPro" id="IPR013689">
    <property type="entry name" value="RNA_helicase_ATP-dep_HrpB_C"/>
</dbReference>
<keyword evidence="1" id="KW-0547">Nucleotide-binding</keyword>
<dbReference type="NCBIfam" id="TIGR01970">
    <property type="entry name" value="DEAH_box_HrpB"/>
    <property type="match status" value="1"/>
</dbReference>
<gene>
    <name evidence="7" type="primary">hrpB</name>
    <name evidence="7" type="ORF">WG929_15165</name>
</gene>
<dbReference type="InterPro" id="IPR001650">
    <property type="entry name" value="Helicase_C-like"/>
</dbReference>
<sequence>MNPCRPAFPVDTQLASITAQLATHQTLLLTAEPGAGKTTRVPLALLAAPWLAGQQIIMLEPRRLAARNAAVFMASQLGEAAGEQVGYRVRLDSKESARTRILIVTEGILTRMLQDDPELTGVGLVIFDEFHERHLNSDLALALAHQCQQLLRPDLKLLIMSATLDTDELSQRLQAPLLHCPGQGFPVTLDYRPPQSANESLSQHASRVIHEALQRSDGHLLVFLPGVADIRRLGDELERRYPQNNSLDSLKVLPIQILPLHGQLSEQQQKQALAELPAGQRKIILATNIAESSLTLNGVTCVVDSGLERRMEFSPTNGLSELKTRPISQASATQRMGRAGRQQSGHCYRLWPESTHQQRPPHIEAELLNADLASLLLELLLWGAEVDELLWLDSPPTAALNQARSLLHGLGYLSSPDSNVLSEHGQQCARLGIEPRWASALVAAQQQGQARPAAELIALLQQWPHQQRRSDDVERLWNASRSTPLWQQRVAPLAQRWLKCLPVGTTRVINGAPVALARWALLAFPERLARCRSNSSAPGTGNTHNALRYLMASGSGAELHPNSDLIGSPWLVVLDLSGAGNHLIRLAIAIDESELAATLAANPHWLSQHTVVQWQSQGNLLAEEQSRIGELIWRRRKLDTLGSQQWQQVWRDYFNSAASSAVKVQQRLASLNWNAEATQLRQRLLLLHNHDQCQSTAGGWPDVSDQGLLARLDDWLLPYLDGCRNERQLQQLNLVTLLTSLLDWPQQQQLEQQAPTHWQVASGSRIRIDYTETPPVLAVKLQEMFGYPQQPAVLSGRLALKIQLLSPGQKPLQVTQDLPHFWRHGYAEVRKEMRGRYPKHPWPEDPLSAEATALTKAALARRQVKSS</sequence>